<dbReference type="GeneID" id="27325534"/>
<dbReference type="Pfam" id="PF00106">
    <property type="entry name" value="adh_short"/>
    <property type="match status" value="1"/>
</dbReference>
<dbReference type="PRINTS" id="PR00081">
    <property type="entry name" value="GDHRDH"/>
</dbReference>
<dbReference type="STRING" id="212818.A0A0D1WMY1"/>
<dbReference type="Proteomes" id="UP000054302">
    <property type="component" value="Unassembled WGS sequence"/>
</dbReference>
<keyword evidence="5" id="KW-1185">Reference proteome</keyword>
<gene>
    <name evidence="4" type="ORF">PV10_07689</name>
</gene>
<dbReference type="RefSeq" id="XP_016221954.1">
    <property type="nucleotide sequence ID" value="XM_016372622.1"/>
</dbReference>
<evidence type="ECO:0000256" key="2">
    <source>
        <dbReference type="ARBA" id="ARBA00023002"/>
    </source>
</evidence>
<dbReference type="PANTHER" id="PTHR43008:SF8">
    <property type="entry name" value="BENZIL REDUCTASE ((S)-BENZOIN FORMING) IRC24"/>
    <property type="match status" value="1"/>
</dbReference>
<proteinExistence type="inferred from homology"/>
<dbReference type="InterPro" id="IPR036291">
    <property type="entry name" value="NAD(P)-bd_dom_sf"/>
</dbReference>
<dbReference type="AlphaFoldDB" id="A0A0D1WMY1"/>
<dbReference type="HOGENOM" id="CLU_010194_2_11_1"/>
<comment type="similarity">
    <text evidence="1">Belongs to the short-chain dehydrogenases/reductases (SDR) family.</text>
</comment>
<dbReference type="SUPFAM" id="SSF51735">
    <property type="entry name" value="NAD(P)-binding Rossmann-fold domains"/>
    <property type="match status" value="1"/>
</dbReference>
<evidence type="ECO:0000256" key="1">
    <source>
        <dbReference type="ARBA" id="ARBA00006484"/>
    </source>
</evidence>
<dbReference type="InterPro" id="IPR002347">
    <property type="entry name" value="SDR_fam"/>
</dbReference>
<dbReference type="GO" id="GO:0016616">
    <property type="term" value="F:oxidoreductase activity, acting on the CH-OH group of donors, NAD or NADP as acceptor"/>
    <property type="evidence" value="ECO:0007669"/>
    <property type="project" value="UniProtKB-ARBA"/>
</dbReference>
<evidence type="ECO:0000313" key="4">
    <source>
        <dbReference type="EMBL" id="KIV90380.1"/>
    </source>
</evidence>
<keyword evidence="2" id="KW-0560">Oxidoreductase</keyword>
<protein>
    <recommendedName>
        <fullName evidence="3">Ketoreductase domain-containing protein</fullName>
    </recommendedName>
</protein>
<dbReference type="OrthoDB" id="153074at2759"/>
<dbReference type="SMART" id="SM00822">
    <property type="entry name" value="PKS_KR"/>
    <property type="match status" value="1"/>
</dbReference>
<reference evidence="4 5" key="1">
    <citation type="submission" date="2015-01" db="EMBL/GenBank/DDBJ databases">
        <title>The Genome Sequence of Exophiala mesophila CBS40295.</title>
        <authorList>
            <consortium name="The Broad Institute Genomics Platform"/>
            <person name="Cuomo C."/>
            <person name="de Hoog S."/>
            <person name="Gorbushina A."/>
            <person name="Stielow B."/>
            <person name="Teixiera M."/>
            <person name="Abouelleil A."/>
            <person name="Chapman S.B."/>
            <person name="Priest M."/>
            <person name="Young S.K."/>
            <person name="Wortman J."/>
            <person name="Nusbaum C."/>
            <person name="Birren B."/>
        </authorList>
    </citation>
    <scope>NUCLEOTIDE SEQUENCE [LARGE SCALE GENOMIC DNA]</scope>
    <source>
        <strain evidence="4 5">CBS 40295</strain>
    </source>
</reference>
<dbReference type="OMA" id="PGDMATD"/>
<sequence>MISCSAGKTSVVRDILSRSFVYYSCTTLSSQSSIAAKFLSTFSIMSKSFGGSLEATAKHRSQYPESRTVLVTGATAGIGLAVANHLLKSDKQHLLILTGRQSDVLERFKSQFPDRVLTSKGDMSDLTYVKSILQNVDLGGKLDGLVLNHGTLGECQRIGDVEAEDWDRTFTINVTSLVVLTRAALPLLRPAKGKIVITSSGAATGAYSSWGAYGATKAAVNHLAMTLTSEEPDVTSISIRPGVVDTAMQGDIRDKYLKNMDPKDQQKFVSAKRDGKLLPPEKPGHVIAELVIGAPHELSGQFLSWDDPKLETFQSE</sequence>
<evidence type="ECO:0000313" key="5">
    <source>
        <dbReference type="Proteomes" id="UP000054302"/>
    </source>
</evidence>
<dbReference type="InterPro" id="IPR057326">
    <property type="entry name" value="KR_dom"/>
</dbReference>
<name>A0A0D1WMY1_EXOME</name>
<feature type="domain" description="Ketoreductase" evidence="3">
    <location>
        <begin position="67"/>
        <end position="247"/>
    </location>
</feature>
<organism evidence="4 5">
    <name type="scientific">Exophiala mesophila</name>
    <name type="common">Black yeast-like fungus</name>
    <dbReference type="NCBI Taxonomy" id="212818"/>
    <lineage>
        <taxon>Eukaryota</taxon>
        <taxon>Fungi</taxon>
        <taxon>Dikarya</taxon>
        <taxon>Ascomycota</taxon>
        <taxon>Pezizomycotina</taxon>
        <taxon>Eurotiomycetes</taxon>
        <taxon>Chaetothyriomycetidae</taxon>
        <taxon>Chaetothyriales</taxon>
        <taxon>Herpotrichiellaceae</taxon>
        <taxon>Exophiala</taxon>
    </lineage>
</organism>
<accession>A0A0D1WMY1</accession>
<dbReference type="PANTHER" id="PTHR43008">
    <property type="entry name" value="BENZIL REDUCTASE"/>
    <property type="match status" value="1"/>
</dbReference>
<dbReference type="GO" id="GO:0050664">
    <property type="term" value="F:oxidoreductase activity, acting on NAD(P)H, oxygen as acceptor"/>
    <property type="evidence" value="ECO:0007669"/>
    <property type="project" value="TreeGrafter"/>
</dbReference>
<dbReference type="EMBL" id="KN847524">
    <property type="protein sequence ID" value="KIV90380.1"/>
    <property type="molecule type" value="Genomic_DNA"/>
</dbReference>
<dbReference type="Gene3D" id="3.40.50.720">
    <property type="entry name" value="NAD(P)-binding Rossmann-like Domain"/>
    <property type="match status" value="1"/>
</dbReference>
<evidence type="ECO:0000259" key="3">
    <source>
        <dbReference type="SMART" id="SM00822"/>
    </source>
</evidence>
<dbReference type="VEuPathDB" id="FungiDB:PV10_07689"/>